<comment type="caution">
    <text evidence="1">The sequence shown here is derived from an EMBL/GenBank/DDBJ whole genome shotgun (WGS) entry which is preliminary data.</text>
</comment>
<dbReference type="PANTHER" id="PTHR43832:SF1">
    <property type="entry name" value="S-ADENOSYL-L-METHIONINE-DEPENDENT METHYLTRANSFERASES SUPERFAMILY PROTEIN"/>
    <property type="match status" value="1"/>
</dbReference>
<evidence type="ECO:0000313" key="1">
    <source>
        <dbReference type="EMBL" id="THD10328.1"/>
    </source>
</evidence>
<dbReference type="Proteomes" id="UP000307749">
    <property type="component" value="Unassembled WGS sequence"/>
</dbReference>
<keyword evidence="2" id="KW-1185">Reference proteome</keyword>
<dbReference type="PANTHER" id="PTHR43832">
    <property type="match status" value="1"/>
</dbReference>
<organism evidence="1 2">
    <name type="scientific">Metallibacterium scheffleri</name>
    <dbReference type="NCBI Taxonomy" id="993689"/>
    <lineage>
        <taxon>Bacteria</taxon>
        <taxon>Pseudomonadati</taxon>
        <taxon>Pseudomonadota</taxon>
        <taxon>Gammaproteobacteria</taxon>
        <taxon>Lysobacterales</taxon>
        <taxon>Rhodanobacteraceae</taxon>
        <taxon>Metallibacterium</taxon>
    </lineage>
</organism>
<dbReference type="SUPFAM" id="SSF53335">
    <property type="entry name" value="S-adenosyl-L-methionine-dependent methyltransferases"/>
    <property type="match status" value="1"/>
</dbReference>
<dbReference type="GO" id="GO:0032259">
    <property type="term" value="P:methylation"/>
    <property type="evidence" value="ECO:0007669"/>
    <property type="project" value="UniProtKB-KW"/>
</dbReference>
<evidence type="ECO:0000313" key="2">
    <source>
        <dbReference type="Proteomes" id="UP000307749"/>
    </source>
</evidence>
<keyword evidence="1" id="KW-0489">Methyltransferase</keyword>
<dbReference type="InterPro" id="IPR029063">
    <property type="entry name" value="SAM-dependent_MTases_sf"/>
</dbReference>
<keyword evidence="1" id="KW-0808">Transferase</keyword>
<dbReference type="GO" id="GO:0008168">
    <property type="term" value="F:methyltransferase activity"/>
    <property type="evidence" value="ECO:0007669"/>
    <property type="project" value="UniProtKB-KW"/>
</dbReference>
<dbReference type="STRING" id="993689.GCA_002077135_02955"/>
<dbReference type="CDD" id="cd02440">
    <property type="entry name" value="AdoMet_MTases"/>
    <property type="match status" value="1"/>
</dbReference>
<dbReference type="OrthoDB" id="9782855at2"/>
<gene>
    <name evidence="1" type="ORF">B1806_08835</name>
</gene>
<protein>
    <submittedName>
        <fullName evidence="1">SAM-dependent methyltransferase</fullName>
    </submittedName>
</protein>
<dbReference type="FunFam" id="3.40.50.150:FF:000554">
    <property type="entry name" value="Cation-transporting ATPase"/>
    <property type="match status" value="1"/>
</dbReference>
<accession>A0A4S3KPG1</accession>
<dbReference type="RefSeq" id="WP_081128949.1">
    <property type="nucleotide sequence ID" value="NZ_LDOS01000002.1"/>
</dbReference>
<sequence>MSSSVASMRQQREPWGTIALAESGLLPDSLVRVGIRRLCAERLREEWRGGAERVGQRQVALLDSLRSSALALHTDLANAQHYELPPEFFQRCLGPRLKYSCCYFEQADTSLAQAEESMLTMYAERAELADGQDILELGCGWGSLTLWIAARYPHAHITAVSNSRLQREFILATAARRDLHNITILTRDVNQLELPAATFDRVVSVEMFEHVRNYATLMQHIATWLRAEGKLFVHIFCHRELAYPFEREGRDDWMGRYFFSGGLMPSEHTLLHFADHLIIERQWRISGTHYQRTANAWLHNQDAARDTLMPILASVYAADARRWWQRWRLFWMACAELFGYDHGNQWLVAHYRFHKRG</sequence>
<name>A0A4S3KPG1_9GAMM</name>
<proteinExistence type="predicted"/>
<dbReference type="Gene3D" id="3.40.50.150">
    <property type="entry name" value="Vaccinia Virus protein VP39"/>
    <property type="match status" value="1"/>
</dbReference>
<dbReference type="EMBL" id="MWQO01000029">
    <property type="protein sequence ID" value="THD10328.1"/>
    <property type="molecule type" value="Genomic_DNA"/>
</dbReference>
<reference evidence="1 2" key="1">
    <citation type="submission" date="2017-02" db="EMBL/GenBank/DDBJ databases">
        <title>Whole genome sequencing of Metallibacterium scheffleri DSM 24874 (T).</title>
        <authorList>
            <person name="Kumar S."/>
            <person name="Patil P."/>
            <person name="Patil P.B."/>
        </authorList>
    </citation>
    <scope>NUCLEOTIDE SEQUENCE [LARGE SCALE GENOMIC DNA]</scope>
    <source>
        <strain evidence="1 2">DSM 24874</strain>
    </source>
</reference>
<dbReference type="Pfam" id="PF02353">
    <property type="entry name" value="CMAS"/>
    <property type="match status" value="1"/>
</dbReference>
<dbReference type="AlphaFoldDB" id="A0A4S3KPG1"/>